<dbReference type="InterPro" id="IPR029061">
    <property type="entry name" value="THDP-binding"/>
</dbReference>
<dbReference type="GO" id="GO:0070204">
    <property type="term" value="F:2-succinyl-5-enolpyruvyl-6-hydroxy-3-cyclohexene-1-carboxylic-acid synthase activity"/>
    <property type="evidence" value="ECO:0007669"/>
    <property type="project" value="UniProtKB-UniRule"/>
</dbReference>
<keyword evidence="6" id="KW-0474">Menaquinone biosynthesis</keyword>
<comment type="cofactor">
    <cofactor evidence="6">
        <name>thiamine diphosphate</name>
        <dbReference type="ChEBI" id="CHEBI:58937"/>
    </cofactor>
    <text evidence="6">Binds 1 thiamine pyrophosphate per subunit.</text>
</comment>
<dbReference type="GO" id="GO:0000287">
    <property type="term" value="F:magnesium ion binding"/>
    <property type="evidence" value="ECO:0007669"/>
    <property type="project" value="UniProtKB-UniRule"/>
</dbReference>
<keyword evidence="9" id="KW-1185">Reference proteome</keyword>
<evidence type="ECO:0000256" key="3">
    <source>
        <dbReference type="ARBA" id="ARBA00022842"/>
    </source>
</evidence>
<dbReference type="Gene3D" id="3.40.50.1220">
    <property type="entry name" value="TPP-binding domain"/>
    <property type="match status" value="1"/>
</dbReference>
<keyword evidence="1 6" id="KW-0808">Transferase</keyword>
<dbReference type="CDD" id="cd02009">
    <property type="entry name" value="TPP_SHCHC_synthase"/>
    <property type="match status" value="1"/>
</dbReference>
<dbReference type="EMBL" id="VBSN01000038">
    <property type="protein sequence ID" value="KAA6439156.1"/>
    <property type="molecule type" value="Genomic_DNA"/>
</dbReference>
<evidence type="ECO:0000256" key="5">
    <source>
        <dbReference type="ARBA" id="ARBA00023211"/>
    </source>
</evidence>
<feature type="domain" description="Thiamine pyrophosphate enzyme N-terminal TPP-binding" evidence="7">
    <location>
        <begin position="10"/>
        <end position="116"/>
    </location>
</feature>
<evidence type="ECO:0000256" key="1">
    <source>
        <dbReference type="ARBA" id="ARBA00022679"/>
    </source>
</evidence>
<dbReference type="GO" id="GO:0030145">
    <property type="term" value="F:manganese ion binding"/>
    <property type="evidence" value="ECO:0007669"/>
    <property type="project" value="UniProtKB-UniRule"/>
</dbReference>
<dbReference type="NCBIfam" id="TIGR00173">
    <property type="entry name" value="menD"/>
    <property type="match status" value="1"/>
</dbReference>
<comment type="similarity">
    <text evidence="6">Belongs to the TPP enzyme family. MenD subfamily.</text>
</comment>
<comment type="pathway">
    <text evidence="6">Quinol/quinone metabolism; menaquinone biosynthesis.</text>
</comment>
<dbReference type="RefSeq" id="WP_139012411.1">
    <property type="nucleotide sequence ID" value="NZ_VBSN01000038.1"/>
</dbReference>
<keyword evidence="2 6" id="KW-0479">Metal-binding</keyword>
<comment type="cofactor">
    <cofactor evidence="6">
        <name>Mg(2+)</name>
        <dbReference type="ChEBI" id="CHEBI:18420"/>
    </cofactor>
    <cofactor evidence="6">
        <name>Mn(2+)</name>
        <dbReference type="ChEBI" id="CHEBI:29035"/>
    </cofactor>
</comment>
<dbReference type="AlphaFoldDB" id="A0A5M8QWW4"/>
<accession>A0A5M8QWW4</accession>
<dbReference type="PANTHER" id="PTHR42916">
    <property type="entry name" value="2-SUCCINYL-5-ENOLPYRUVYL-6-HYDROXY-3-CYCLOHEXENE-1-CARBOXYLATE SYNTHASE"/>
    <property type="match status" value="1"/>
</dbReference>
<dbReference type="Pfam" id="PF02776">
    <property type="entry name" value="TPP_enzyme_N"/>
    <property type="match status" value="1"/>
</dbReference>
<reference evidence="8 9" key="1">
    <citation type="submission" date="2019-05" db="EMBL/GenBank/DDBJ databases">
        <authorList>
            <person name="Qu J.-H."/>
        </authorList>
    </citation>
    <scope>NUCLEOTIDE SEQUENCE [LARGE SCALE GENOMIC DNA]</scope>
    <source>
        <strain evidence="8 9">NS28</strain>
    </source>
</reference>
<dbReference type="SUPFAM" id="SSF52518">
    <property type="entry name" value="Thiamin diphosphate-binding fold (THDP-binding)"/>
    <property type="match status" value="2"/>
</dbReference>
<evidence type="ECO:0000256" key="6">
    <source>
        <dbReference type="HAMAP-Rule" id="MF_01659"/>
    </source>
</evidence>
<evidence type="ECO:0000256" key="2">
    <source>
        <dbReference type="ARBA" id="ARBA00022723"/>
    </source>
</evidence>
<keyword evidence="4 6" id="KW-0786">Thiamine pyrophosphate</keyword>
<dbReference type="GO" id="GO:0009234">
    <property type="term" value="P:menaquinone biosynthetic process"/>
    <property type="evidence" value="ECO:0007669"/>
    <property type="project" value="UniProtKB-UniRule"/>
</dbReference>
<dbReference type="PIRSF" id="PIRSF004983">
    <property type="entry name" value="MenD"/>
    <property type="match status" value="1"/>
</dbReference>
<keyword evidence="3 6" id="KW-0460">Magnesium</keyword>
<organism evidence="8 9">
    <name type="scientific">Dyadobacter flavalbus</name>
    <dbReference type="NCBI Taxonomy" id="2579942"/>
    <lineage>
        <taxon>Bacteria</taxon>
        <taxon>Pseudomonadati</taxon>
        <taxon>Bacteroidota</taxon>
        <taxon>Cytophagia</taxon>
        <taxon>Cytophagales</taxon>
        <taxon>Spirosomataceae</taxon>
        <taxon>Dyadobacter</taxon>
    </lineage>
</organism>
<name>A0A5M8QWW4_9BACT</name>
<dbReference type="OrthoDB" id="9791859at2"/>
<evidence type="ECO:0000259" key="7">
    <source>
        <dbReference type="Pfam" id="PF02776"/>
    </source>
</evidence>
<comment type="catalytic activity">
    <reaction evidence="6">
        <text>isochorismate + 2-oxoglutarate + H(+) = 5-enolpyruvoyl-6-hydroxy-2-succinyl-cyclohex-3-ene-1-carboxylate + CO2</text>
        <dbReference type="Rhea" id="RHEA:25593"/>
        <dbReference type="ChEBI" id="CHEBI:15378"/>
        <dbReference type="ChEBI" id="CHEBI:16526"/>
        <dbReference type="ChEBI" id="CHEBI:16810"/>
        <dbReference type="ChEBI" id="CHEBI:29780"/>
        <dbReference type="ChEBI" id="CHEBI:58818"/>
        <dbReference type="EC" id="2.2.1.9"/>
    </reaction>
</comment>
<dbReference type="HAMAP" id="MF_01659">
    <property type="entry name" value="MenD"/>
    <property type="match status" value="1"/>
</dbReference>
<dbReference type="UniPathway" id="UPA00079"/>
<evidence type="ECO:0000256" key="4">
    <source>
        <dbReference type="ARBA" id="ARBA00023052"/>
    </source>
</evidence>
<dbReference type="EC" id="2.2.1.9" evidence="6"/>
<comment type="function">
    <text evidence="6">Catalyzes the thiamine diphosphate-dependent decarboxylation of 2-oxoglutarate and the subsequent addition of the resulting succinic semialdehyde-thiamine pyrophosphate anion to isochorismate to yield 2-succinyl-5-enolpyruvyl-6-hydroxy-3-cyclohexene-1-carboxylate (SEPHCHC).</text>
</comment>
<dbReference type="Gene3D" id="3.40.50.970">
    <property type="match status" value="2"/>
</dbReference>
<dbReference type="InterPro" id="IPR012001">
    <property type="entry name" value="Thiamin_PyroP_enz_TPP-bd_dom"/>
</dbReference>
<evidence type="ECO:0000313" key="8">
    <source>
        <dbReference type="EMBL" id="KAA6439156.1"/>
    </source>
</evidence>
<gene>
    <name evidence="6 8" type="primary">menD</name>
    <name evidence="8" type="ORF">FEM33_12800</name>
</gene>
<evidence type="ECO:0000313" key="9">
    <source>
        <dbReference type="Proteomes" id="UP000323994"/>
    </source>
</evidence>
<comment type="caution">
    <text evidence="8">The sequence shown here is derived from an EMBL/GenBank/DDBJ whole genome shotgun (WGS) entry which is preliminary data.</text>
</comment>
<protein>
    <recommendedName>
        <fullName evidence="6">2-succinyl-5-enolpyruvyl-6-hydroxy-3-cyclohexene-1-carboxylate synthase</fullName>
        <shortName evidence="6">SEPHCHC synthase</shortName>
        <ecNumber evidence="6">2.2.1.9</ecNumber>
    </recommendedName>
    <alternativeName>
        <fullName evidence="6">Menaquinone biosynthesis protein MenD</fullName>
    </alternativeName>
</protein>
<dbReference type="UniPathway" id="UPA01057">
    <property type="reaction ID" value="UER00164"/>
</dbReference>
<dbReference type="InterPro" id="IPR004433">
    <property type="entry name" value="MenaQ_synth_MenD"/>
</dbReference>
<dbReference type="PANTHER" id="PTHR42916:SF1">
    <property type="entry name" value="PROTEIN PHYLLO, CHLOROPLASTIC"/>
    <property type="match status" value="1"/>
</dbReference>
<dbReference type="Proteomes" id="UP000323994">
    <property type="component" value="Unassembled WGS sequence"/>
</dbReference>
<comment type="subunit">
    <text evidence="6">Homodimer.</text>
</comment>
<proteinExistence type="inferred from homology"/>
<comment type="pathway">
    <text evidence="6">Quinol/quinone metabolism; 1,4-dihydroxy-2-naphthoate biosynthesis; 1,4-dihydroxy-2-naphthoate from chorismate: step 2/7.</text>
</comment>
<dbReference type="CDD" id="cd07037">
    <property type="entry name" value="TPP_PYR_MenD"/>
    <property type="match status" value="1"/>
</dbReference>
<keyword evidence="5 6" id="KW-0464">Manganese</keyword>
<sequence length="569" mass="63879">MAILQPLIDLAAVCYRKGIRHVVISPGSRSAALTLAFTRHKGFSLHVCMDERSAGFIALGMAQQLNIPVVLICTSGSAAYNYAPAVSEAFFQQVPLLVLSADRPKEWLHQYDGQTIYQTEIFGKHVKRSFEFSSDYEHKDVKWAINRISNEAVNLAGAVPMGPVHINVPIREPFYPSESDHFQESESIRIIEKPDSSVIFSEPVWHELLNEWDDSPKILIAGGQNKPDPELKKVLGTISEEWDIPVLGDCITNIPDDEFITSHDLFLNAAGQELVPDLLITFGLSFISKEFKQFIRKNPPRRHWHIGEDEFLTDPMQSLTKQVSVSAGYFFKNLFERIDNQLFIQNSEPETDAGFKQNWLQKEYQTRSKRSKFLRNMLVLNDLTAIDNVFKAITQSFQLHVGNSMSVRYVNALGIPNGITGVFCNRGTSGIDGCVSTAIGAAMVNHQDTLLIVGDVAFLYDRNGLLIAPLPQHLKIIVINNAGGNIFRMIEGPGALPEIETYFETRHSFTAERTCADSGIAYFRATDIPSLHTALHEFLESRTISLLEIFTDPYENEKAWKSLKGLFRA</sequence>
<dbReference type="GO" id="GO:0030976">
    <property type="term" value="F:thiamine pyrophosphate binding"/>
    <property type="evidence" value="ECO:0007669"/>
    <property type="project" value="UniProtKB-UniRule"/>
</dbReference>